<reference evidence="1" key="1">
    <citation type="submission" date="2020-05" db="EMBL/GenBank/DDBJ databases">
        <authorList>
            <consortium name="Genoscope - CEA"/>
            <person name="William W."/>
        </authorList>
    </citation>
    <scope>NUCLEOTIDE SEQUENCE [LARGE SCALE GENOMIC DNA]</scope>
    <source>
        <strain evidence="1">PCC 7821</strain>
        <plasmid evidence="1">pII</plasmid>
    </source>
</reference>
<accession>A0A6J7ZFG9</accession>
<keyword evidence="2" id="KW-1185">Reference proteome</keyword>
<dbReference type="EMBL" id="LR812493">
    <property type="protein sequence ID" value="CAC5339847.1"/>
    <property type="molecule type" value="Genomic_DNA"/>
</dbReference>
<sequence length="142" mass="15436">MRDELEVKDNAIANLQNQLIGVVSELEAVTLELKEREVAIATLKSELDAREDKQLSNPDTIKTVSGTSDRLTVGTPGLVKYINSIDPDSGIIAKTINNAITRHKGGEGEGGQGRSLASLESTYNFKYLGQNGRNHQFSIPKL</sequence>
<geneLocation type="plasmid" evidence="1 2">
    <name>pII</name>
</geneLocation>
<proteinExistence type="predicted"/>
<name>A0A6J7ZFG9_PLARU</name>
<gene>
    <name evidence="1" type="ORF">PLAN_P0004</name>
</gene>
<organism evidence="1 2">
    <name type="scientific">Planktothrix rubescens CCAP 1459/22</name>
    <dbReference type="NCBI Taxonomy" id="329571"/>
    <lineage>
        <taxon>Bacteria</taxon>
        <taxon>Bacillati</taxon>
        <taxon>Cyanobacteriota</taxon>
        <taxon>Cyanophyceae</taxon>
        <taxon>Oscillatoriophycideae</taxon>
        <taxon>Oscillatoriales</taxon>
        <taxon>Microcoleaceae</taxon>
        <taxon>Planktothrix</taxon>
    </lineage>
</organism>
<evidence type="ECO:0000313" key="2">
    <source>
        <dbReference type="Proteomes" id="UP000196521"/>
    </source>
</evidence>
<evidence type="ECO:0000313" key="1">
    <source>
        <dbReference type="EMBL" id="CAC5339847.1"/>
    </source>
</evidence>
<dbReference type="RefSeq" id="WP_026796211.1">
    <property type="nucleotide sequence ID" value="NZ_LR812493.1"/>
</dbReference>
<protein>
    <submittedName>
        <fullName evidence="1">Uncharacterized protein</fullName>
    </submittedName>
</protein>
<dbReference type="Proteomes" id="UP000196521">
    <property type="component" value="Plasmid pII"/>
</dbReference>
<keyword evidence="1" id="KW-0614">Plasmid</keyword>
<dbReference type="AlphaFoldDB" id="A0A6J7ZFG9"/>